<dbReference type="PROSITE" id="PS50930">
    <property type="entry name" value="HTH_LYTTR"/>
    <property type="match status" value="1"/>
</dbReference>
<dbReference type="Pfam" id="PF04397">
    <property type="entry name" value="LytTR"/>
    <property type="match status" value="1"/>
</dbReference>
<accession>A0A2T0MIF3</accession>
<proteinExistence type="predicted"/>
<dbReference type="EMBL" id="PVYX01000001">
    <property type="protein sequence ID" value="PRX57286.1"/>
    <property type="molecule type" value="Genomic_DNA"/>
</dbReference>
<dbReference type="AlphaFoldDB" id="A0A2T0MIF3"/>
<keyword evidence="4" id="KW-0238">DNA-binding</keyword>
<dbReference type="InterPro" id="IPR001789">
    <property type="entry name" value="Sig_transdc_resp-reg_receiver"/>
</dbReference>
<dbReference type="PROSITE" id="PS50110">
    <property type="entry name" value="RESPONSE_REGULATORY"/>
    <property type="match status" value="1"/>
</dbReference>
<evidence type="ECO:0000313" key="4">
    <source>
        <dbReference type="EMBL" id="PRX57286.1"/>
    </source>
</evidence>
<dbReference type="InterPro" id="IPR011006">
    <property type="entry name" value="CheY-like_superfamily"/>
</dbReference>
<gene>
    <name evidence="4" type="ORF">CLV81_1289</name>
</gene>
<evidence type="ECO:0000256" key="1">
    <source>
        <dbReference type="PROSITE-ProRule" id="PRU00169"/>
    </source>
</evidence>
<feature type="domain" description="HTH LytTR-type" evidence="3">
    <location>
        <begin position="130"/>
        <end position="228"/>
    </location>
</feature>
<organism evidence="4 5">
    <name type="scientific">Flagellimonas meridianipacifica</name>
    <dbReference type="NCBI Taxonomy" id="1080225"/>
    <lineage>
        <taxon>Bacteria</taxon>
        <taxon>Pseudomonadati</taxon>
        <taxon>Bacteroidota</taxon>
        <taxon>Flavobacteriia</taxon>
        <taxon>Flavobacteriales</taxon>
        <taxon>Flavobacteriaceae</taxon>
        <taxon>Flagellimonas</taxon>
    </lineage>
</organism>
<dbReference type="RefSeq" id="WP_106144188.1">
    <property type="nucleotide sequence ID" value="NZ_PVYX01000001.1"/>
</dbReference>
<feature type="domain" description="Response regulatory" evidence="2">
    <location>
        <begin position="6"/>
        <end position="117"/>
    </location>
</feature>
<keyword evidence="1" id="KW-0597">Phosphoprotein</keyword>
<evidence type="ECO:0000259" key="2">
    <source>
        <dbReference type="PROSITE" id="PS50110"/>
    </source>
</evidence>
<dbReference type="PANTHER" id="PTHR37299:SF1">
    <property type="entry name" value="STAGE 0 SPORULATION PROTEIN A HOMOLOG"/>
    <property type="match status" value="1"/>
</dbReference>
<dbReference type="Pfam" id="PF00072">
    <property type="entry name" value="Response_reg"/>
    <property type="match status" value="1"/>
</dbReference>
<dbReference type="GO" id="GO:0000156">
    <property type="term" value="F:phosphorelay response regulator activity"/>
    <property type="evidence" value="ECO:0007669"/>
    <property type="project" value="InterPro"/>
</dbReference>
<name>A0A2T0MIF3_9FLAO</name>
<evidence type="ECO:0000259" key="3">
    <source>
        <dbReference type="PROSITE" id="PS50930"/>
    </source>
</evidence>
<dbReference type="GO" id="GO:0003677">
    <property type="term" value="F:DNA binding"/>
    <property type="evidence" value="ECO:0007669"/>
    <property type="project" value="UniProtKB-KW"/>
</dbReference>
<dbReference type="Gene3D" id="3.40.50.2300">
    <property type="match status" value="1"/>
</dbReference>
<dbReference type="SUPFAM" id="SSF52172">
    <property type="entry name" value="CheY-like"/>
    <property type="match status" value="1"/>
</dbReference>
<reference evidence="4 5" key="1">
    <citation type="submission" date="2018-03" db="EMBL/GenBank/DDBJ databases">
        <title>Genomic Encyclopedia of Archaeal and Bacterial Type Strains, Phase II (KMG-II): from individual species to whole genera.</title>
        <authorList>
            <person name="Goeker M."/>
        </authorList>
    </citation>
    <scope>NUCLEOTIDE SEQUENCE [LARGE SCALE GENOMIC DNA]</scope>
    <source>
        <strain evidence="4 5">DSM 25027</strain>
    </source>
</reference>
<dbReference type="InterPro" id="IPR046947">
    <property type="entry name" value="LytR-like"/>
</dbReference>
<dbReference type="Gene3D" id="2.40.50.1020">
    <property type="entry name" value="LytTr DNA-binding domain"/>
    <property type="match status" value="1"/>
</dbReference>
<keyword evidence="5" id="KW-1185">Reference proteome</keyword>
<comment type="caution">
    <text evidence="4">The sequence shown here is derived from an EMBL/GenBank/DDBJ whole genome shotgun (WGS) entry which is preliminary data.</text>
</comment>
<dbReference type="InterPro" id="IPR007492">
    <property type="entry name" value="LytTR_DNA-bd_dom"/>
</dbReference>
<protein>
    <submittedName>
        <fullName evidence="4">DNA-binding LytR/AlgR family response regulator</fullName>
    </submittedName>
</protein>
<sequence length="230" mass="26586">MAKKIKCHIIEDEPLAAELLADYIAQVTYLELDGISYNAMEAHVNLKDHPVDLIFLDLHLPSIRGFDFLRSFINPPSVIVTTAYTQYALQGYEFNIVDYLVKPISYPRFLQAVNKLSSENVDFRNVVKPIYFKSQRKNVPVSPSEIFYIESKGDYVHVYLQDKVISSKQTLQSTLEKLDPKCFVRIHRSFIVAMAKIESWNHEVILVQGKKIPIGRTYKQRFLEKITSVQ</sequence>
<dbReference type="SMART" id="SM00850">
    <property type="entry name" value="LytTR"/>
    <property type="match status" value="1"/>
</dbReference>
<dbReference type="Proteomes" id="UP000237640">
    <property type="component" value="Unassembled WGS sequence"/>
</dbReference>
<dbReference type="PANTHER" id="PTHR37299">
    <property type="entry name" value="TRANSCRIPTIONAL REGULATOR-RELATED"/>
    <property type="match status" value="1"/>
</dbReference>
<dbReference type="OrthoDB" id="2168082at2"/>
<feature type="modified residue" description="4-aspartylphosphate" evidence="1">
    <location>
        <position position="57"/>
    </location>
</feature>
<evidence type="ECO:0000313" key="5">
    <source>
        <dbReference type="Proteomes" id="UP000237640"/>
    </source>
</evidence>
<dbReference type="SMART" id="SM00448">
    <property type="entry name" value="REC"/>
    <property type="match status" value="1"/>
</dbReference>